<dbReference type="SUPFAM" id="SSF52540">
    <property type="entry name" value="P-loop containing nucleoside triphosphate hydrolases"/>
    <property type="match status" value="1"/>
</dbReference>
<dbReference type="InterPro" id="IPR027417">
    <property type="entry name" value="P-loop_NTPase"/>
</dbReference>
<protein>
    <submittedName>
        <fullName evidence="5">ABC transporter ATP-binding protein</fullName>
    </submittedName>
</protein>
<dbReference type="GO" id="GO:0005524">
    <property type="term" value="F:ATP binding"/>
    <property type="evidence" value="ECO:0007669"/>
    <property type="project" value="UniProtKB-KW"/>
</dbReference>
<sequence length="250" mass="26873">MTTASPVAVVVNERADRDVPVLELRGIRQTYGTGEAAVHALRGIDLEVARGDYVAIMGPSGSGKSTLMNLLGCLDIASEGQYLLGGVDVNELDDRQLAKVRNKQIGFVFQSFNLIPRMTALANVELPLVYGAVKRAERRRLALEALELVGLADRVDHRPQALSGGQQQRVAIARALVTSPTILLADEPTGNLDSESTDDVLGILDSLSKAGRTIVVITHEENVGEHAARVLSIRDGHIVGDRRNREVVSA</sequence>
<dbReference type="Pfam" id="PF00005">
    <property type="entry name" value="ABC_tran"/>
    <property type="match status" value="1"/>
</dbReference>
<keyword evidence="3 5" id="KW-0067">ATP-binding</keyword>
<dbReference type="InterPro" id="IPR003439">
    <property type="entry name" value="ABC_transporter-like_ATP-bd"/>
</dbReference>
<keyword evidence="6" id="KW-1185">Reference proteome</keyword>
<evidence type="ECO:0000313" key="6">
    <source>
        <dbReference type="Proteomes" id="UP001596039"/>
    </source>
</evidence>
<feature type="domain" description="ABC transporter" evidence="4">
    <location>
        <begin position="22"/>
        <end position="250"/>
    </location>
</feature>
<dbReference type="PROSITE" id="PS50893">
    <property type="entry name" value="ABC_TRANSPORTER_2"/>
    <property type="match status" value="1"/>
</dbReference>
<proteinExistence type="predicted"/>
<dbReference type="Gene3D" id="3.40.50.300">
    <property type="entry name" value="P-loop containing nucleotide triphosphate hydrolases"/>
    <property type="match status" value="1"/>
</dbReference>
<dbReference type="CDD" id="cd03255">
    <property type="entry name" value="ABC_MJ0796_LolCDE_FtsE"/>
    <property type="match status" value="1"/>
</dbReference>
<keyword evidence="1" id="KW-0813">Transport</keyword>
<keyword evidence="2" id="KW-0547">Nucleotide-binding</keyword>
<dbReference type="RefSeq" id="WP_386740654.1">
    <property type="nucleotide sequence ID" value="NZ_JBHSMG010000003.1"/>
</dbReference>
<name>A0ABW0NQW1_9MICO</name>
<evidence type="ECO:0000256" key="1">
    <source>
        <dbReference type="ARBA" id="ARBA00022448"/>
    </source>
</evidence>
<gene>
    <name evidence="5" type="ORF">ACFPJ4_11860</name>
</gene>
<evidence type="ECO:0000259" key="4">
    <source>
        <dbReference type="PROSITE" id="PS50893"/>
    </source>
</evidence>
<reference evidence="6" key="1">
    <citation type="journal article" date="2019" name="Int. J. Syst. Evol. Microbiol.">
        <title>The Global Catalogue of Microorganisms (GCM) 10K type strain sequencing project: providing services to taxonomists for standard genome sequencing and annotation.</title>
        <authorList>
            <consortium name="The Broad Institute Genomics Platform"/>
            <consortium name="The Broad Institute Genome Sequencing Center for Infectious Disease"/>
            <person name="Wu L."/>
            <person name="Ma J."/>
        </authorList>
    </citation>
    <scope>NUCLEOTIDE SEQUENCE [LARGE SCALE GENOMIC DNA]</scope>
    <source>
        <strain evidence="6">CGMCC 4.6997</strain>
    </source>
</reference>
<evidence type="ECO:0000313" key="5">
    <source>
        <dbReference type="EMBL" id="MFC5502936.1"/>
    </source>
</evidence>
<accession>A0ABW0NQW1</accession>
<organism evidence="5 6">
    <name type="scientific">Lysinimonas soli</name>
    <dbReference type="NCBI Taxonomy" id="1074233"/>
    <lineage>
        <taxon>Bacteria</taxon>
        <taxon>Bacillati</taxon>
        <taxon>Actinomycetota</taxon>
        <taxon>Actinomycetes</taxon>
        <taxon>Micrococcales</taxon>
        <taxon>Microbacteriaceae</taxon>
        <taxon>Lysinimonas</taxon>
    </lineage>
</organism>
<evidence type="ECO:0000256" key="3">
    <source>
        <dbReference type="ARBA" id="ARBA00022840"/>
    </source>
</evidence>
<comment type="caution">
    <text evidence="5">The sequence shown here is derived from an EMBL/GenBank/DDBJ whole genome shotgun (WGS) entry which is preliminary data.</text>
</comment>
<dbReference type="InterPro" id="IPR003593">
    <property type="entry name" value="AAA+_ATPase"/>
</dbReference>
<dbReference type="Proteomes" id="UP001596039">
    <property type="component" value="Unassembled WGS sequence"/>
</dbReference>
<evidence type="ECO:0000256" key="2">
    <source>
        <dbReference type="ARBA" id="ARBA00022741"/>
    </source>
</evidence>
<dbReference type="PANTHER" id="PTHR24220:SF86">
    <property type="entry name" value="ABC TRANSPORTER ABCH.1"/>
    <property type="match status" value="1"/>
</dbReference>
<dbReference type="PANTHER" id="PTHR24220">
    <property type="entry name" value="IMPORT ATP-BINDING PROTEIN"/>
    <property type="match status" value="1"/>
</dbReference>
<dbReference type="InterPro" id="IPR015854">
    <property type="entry name" value="ABC_transpr_LolD-like"/>
</dbReference>
<dbReference type="PROSITE" id="PS00211">
    <property type="entry name" value="ABC_TRANSPORTER_1"/>
    <property type="match status" value="1"/>
</dbReference>
<dbReference type="InterPro" id="IPR017911">
    <property type="entry name" value="MacB-like_ATP-bd"/>
</dbReference>
<dbReference type="SMART" id="SM00382">
    <property type="entry name" value="AAA"/>
    <property type="match status" value="1"/>
</dbReference>
<dbReference type="InterPro" id="IPR017871">
    <property type="entry name" value="ABC_transporter-like_CS"/>
</dbReference>
<dbReference type="EMBL" id="JBHSMG010000003">
    <property type="protein sequence ID" value="MFC5502936.1"/>
    <property type="molecule type" value="Genomic_DNA"/>
</dbReference>